<dbReference type="PIRSF" id="PIRSF000524">
    <property type="entry name" value="SPT"/>
    <property type="match status" value="1"/>
</dbReference>
<keyword evidence="10" id="KW-0032">Aminotransferase</keyword>
<dbReference type="OrthoDB" id="389074at2"/>
<dbReference type="Gene3D" id="3.90.1150.10">
    <property type="entry name" value="Aspartate Aminotransferase, domain 1"/>
    <property type="match status" value="1"/>
</dbReference>
<dbReference type="InterPro" id="IPR020578">
    <property type="entry name" value="Aminotrans_V_PyrdxlP_BS"/>
</dbReference>
<comment type="cofactor">
    <cofactor evidence="1 5 7">
        <name>pyridoxal 5'-phosphate</name>
        <dbReference type="ChEBI" id="CHEBI:597326"/>
    </cofactor>
</comment>
<dbReference type="KEGG" id="pbf:CFX0092_A3609"/>
<keyword evidence="10" id="KW-0808">Transferase</keyword>
<evidence type="ECO:0000256" key="1">
    <source>
        <dbReference type="ARBA" id="ARBA00001933"/>
    </source>
</evidence>
<sequence length="382" mass="41164">MNTSNQNSGELSSPRVSDSSPVRSSAHVKLFIPGPTEVRPEILDAQTQWMIGHRMPECIDLVGQILPKLSQVFFTKQTVLISASSGTGLWEAAVRNCVGKKVLTCVNGAFASRFSDVAEMNGKAIEILEVPWGQPILPGQVVERLSSGEFDAVTVVHNETSTGVTSPIQEIAAAIRAMPGGQDIMILVDSVSGLGGAHIEMDAWDLDVLLASSQKAFALPPGISFCAVSDRAMAKAKTVPARGYYFDFISLAKSIAKNQTPATPAVSLLFALDRQLDDMLAEGMEQRFARHLAMRDRTLDYLRGKGFDIFAAKGYESPTVSCAANNLGIDISGLNKYLRAHGMIISNGYGDLKGKTFRIAHMGDTQPHELEELFAAMDGFLA</sequence>
<accession>A0A170PJE5</accession>
<name>A0A170PJE5_9CHLR</name>
<evidence type="ECO:0000256" key="5">
    <source>
        <dbReference type="PIRSR" id="PIRSR000524-50"/>
    </source>
</evidence>
<organism evidence="10 11">
    <name type="scientific">Candidatus Promineifilum breve</name>
    <dbReference type="NCBI Taxonomy" id="1806508"/>
    <lineage>
        <taxon>Bacteria</taxon>
        <taxon>Bacillati</taxon>
        <taxon>Chloroflexota</taxon>
        <taxon>Ardenticatenia</taxon>
        <taxon>Candidatus Promineifilales</taxon>
        <taxon>Candidatus Promineifilaceae</taxon>
        <taxon>Candidatus Promineifilum</taxon>
    </lineage>
</organism>
<dbReference type="InterPro" id="IPR015424">
    <property type="entry name" value="PyrdxlP-dep_Trfase"/>
</dbReference>
<evidence type="ECO:0000256" key="3">
    <source>
        <dbReference type="ARBA" id="ARBA00022898"/>
    </source>
</evidence>
<dbReference type="Gene3D" id="3.40.640.10">
    <property type="entry name" value="Type I PLP-dependent aspartate aminotransferase-like (Major domain)"/>
    <property type="match status" value="1"/>
</dbReference>
<dbReference type="InterPro" id="IPR000192">
    <property type="entry name" value="Aminotrans_V_dom"/>
</dbReference>
<keyword evidence="3 5" id="KW-0663">Pyridoxal phosphate</keyword>
<gene>
    <name evidence="10" type="ORF">CFX0092_A3609</name>
</gene>
<dbReference type="InterPro" id="IPR015422">
    <property type="entry name" value="PyrdxlP-dep_Trfase_small"/>
</dbReference>
<evidence type="ECO:0000256" key="6">
    <source>
        <dbReference type="RuleBase" id="RU004075"/>
    </source>
</evidence>
<evidence type="ECO:0000313" key="11">
    <source>
        <dbReference type="Proteomes" id="UP000215027"/>
    </source>
</evidence>
<dbReference type="SUPFAM" id="SSF53383">
    <property type="entry name" value="PLP-dependent transferases"/>
    <property type="match status" value="1"/>
</dbReference>
<feature type="modified residue" description="N6-(pyridoxal phosphate)lysine" evidence="5">
    <location>
        <position position="215"/>
    </location>
</feature>
<dbReference type="InterPro" id="IPR024169">
    <property type="entry name" value="SP_NH2Trfase/AEP_transaminase"/>
</dbReference>
<evidence type="ECO:0000313" key="10">
    <source>
        <dbReference type="EMBL" id="CUS05487.2"/>
    </source>
</evidence>
<feature type="binding site" evidence="4">
    <location>
        <position position="358"/>
    </location>
    <ligand>
        <name>substrate</name>
    </ligand>
</feature>
<comment type="similarity">
    <text evidence="2 6">Belongs to the class-V pyridoxal-phosphate-dependent aminotransferase family.</text>
</comment>
<dbReference type="RefSeq" id="WP_095044696.1">
    <property type="nucleotide sequence ID" value="NZ_LN890655.1"/>
</dbReference>
<dbReference type="InterPro" id="IPR015421">
    <property type="entry name" value="PyrdxlP-dep_Trfase_major"/>
</dbReference>
<dbReference type="Proteomes" id="UP000215027">
    <property type="component" value="Chromosome I"/>
</dbReference>
<feature type="compositionally biased region" description="Low complexity" evidence="8">
    <location>
        <begin position="12"/>
        <end position="22"/>
    </location>
</feature>
<feature type="region of interest" description="Disordered" evidence="8">
    <location>
        <begin position="1"/>
        <end position="22"/>
    </location>
</feature>
<dbReference type="PANTHER" id="PTHR21152">
    <property type="entry name" value="AMINOTRANSFERASE CLASS V"/>
    <property type="match status" value="1"/>
</dbReference>
<dbReference type="GO" id="GO:0008453">
    <property type="term" value="F:alanine-glyoxylate transaminase activity"/>
    <property type="evidence" value="ECO:0007669"/>
    <property type="project" value="TreeGrafter"/>
</dbReference>
<evidence type="ECO:0000256" key="2">
    <source>
        <dbReference type="ARBA" id="ARBA00009236"/>
    </source>
</evidence>
<proteinExistence type="inferred from homology"/>
<protein>
    <submittedName>
        <fullName evidence="10">Aminotransferase</fullName>
    </submittedName>
</protein>
<feature type="domain" description="Aminotransferase class V" evidence="9">
    <location>
        <begin position="99"/>
        <end position="348"/>
    </location>
</feature>
<dbReference type="PANTHER" id="PTHR21152:SF40">
    <property type="entry name" value="ALANINE--GLYOXYLATE AMINOTRANSFERASE"/>
    <property type="match status" value="1"/>
</dbReference>
<dbReference type="PROSITE" id="PS00595">
    <property type="entry name" value="AA_TRANSFER_CLASS_5"/>
    <property type="match status" value="1"/>
</dbReference>
<dbReference type="AlphaFoldDB" id="A0A170PJE5"/>
<evidence type="ECO:0000256" key="8">
    <source>
        <dbReference type="SAM" id="MobiDB-lite"/>
    </source>
</evidence>
<evidence type="ECO:0000256" key="7">
    <source>
        <dbReference type="RuleBase" id="RU004504"/>
    </source>
</evidence>
<evidence type="ECO:0000259" key="9">
    <source>
        <dbReference type="Pfam" id="PF00266"/>
    </source>
</evidence>
<evidence type="ECO:0000256" key="4">
    <source>
        <dbReference type="PIRSR" id="PIRSR000524-1"/>
    </source>
</evidence>
<reference evidence="10" key="1">
    <citation type="submission" date="2016-01" db="EMBL/GenBank/DDBJ databases">
        <authorList>
            <person name="Mcilroy J.S."/>
            <person name="Karst M S."/>
            <person name="Albertsen M."/>
        </authorList>
    </citation>
    <scope>NUCLEOTIDE SEQUENCE</scope>
    <source>
        <strain evidence="10">Cfx-K</strain>
    </source>
</reference>
<dbReference type="Pfam" id="PF00266">
    <property type="entry name" value="Aminotran_5"/>
    <property type="match status" value="1"/>
</dbReference>
<dbReference type="GO" id="GO:0019265">
    <property type="term" value="P:glycine biosynthetic process, by transamination of glyoxylate"/>
    <property type="evidence" value="ECO:0007669"/>
    <property type="project" value="TreeGrafter"/>
</dbReference>
<feature type="compositionally biased region" description="Polar residues" evidence="8">
    <location>
        <begin position="1"/>
        <end position="11"/>
    </location>
</feature>
<dbReference type="GO" id="GO:0004760">
    <property type="term" value="F:L-serine-pyruvate transaminase activity"/>
    <property type="evidence" value="ECO:0007669"/>
    <property type="project" value="TreeGrafter"/>
</dbReference>
<dbReference type="EMBL" id="LN890655">
    <property type="protein sequence ID" value="CUS05487.2"/>
    <property type="molecule type" value="Genomic_DNA"/>
</dbReference>
<keyword evidence="11" id="KW-1185">Reference proteome</keyword>